<dbReference type="Proteomes" id="UP000183557">
    <property type="component" value="Unassembled WGS sequence"/>
</dbReference>
<feature type="transmembrane region" description="Helical" evidence="1">
    <location>
        <begin position="72"/>
        <end position="98"/>
    </location>
</feature>
<dbReference type="STRING" id="240302.BN982_03100"/>
<feature type="transmembrane region" description="Helical" evidence="1">
    <location>
        <begin position="119"/>
        <end position="137"/>
    </location>
</feature>
<keyword evidence="1" id="KW-0812">Transmembrane</keyword>
<keyword evidence="1" id="KW-1133">Transmembrane helix</keyword>
<evidence type="ECO:0000313" key="2">
    <source>
        <dbReference type="EMBL" id="SFK33639.1"/>
    </source>
</evidence>
<evidence type="ECO:0000256" key="1">
    <source>
        <dbReference type="SAM" id="Phobius"/>
    </source>
</evidence>
<proteinExistence type="predicted"/>
<dbReference type="AlphaFoldDB" id="A0A1I3YQK1"/>
<keyword evidence="3" id="KW-1185">Reference proteome</keyword>
<name>A0A1I3YQK1_HALDA</name>
<dbReference type="InterPro" id="IPR018723">
    <property type="entry name" value="DUF2254_membrane"/>
</dbReference>
<evidence type="ECO:0000313" key="3">
    <source>
        <dbReference type="Proteomes" id="UP000183557"/>
    </source>
</evidence>
<dbReference type="RefSeq" id="WP_075037751.1">
    <property type="nucleotide sequence ID" value="NZ_FOSB01000011.1"/>
</dbReference>
<organism evidence="2 3">
    <name type="scientific">Halobacillus dabanensis</name>
    <dbReference type="NCBI Taxonomy" id="240302"/>
    <lineage>
        <taxon>Bacteria</taxon>
        <taxon>Bacillati</taxon>
        <taxon>Bacillota</taxon>
        <taxon>Bacilli</taxon>
        <taxon>Bacillales</taxon>
        <taxon>Bacillaceae</taxon>
        <taxon>Halobacillus</taxon>
    </lineage>
</organism>
<reference evidence="3" key="1">
    <citation type="submission" date="2016-10" db="EMBL/GenBank/DDBJ databases">
        <authorList>
            <person name="Varghese N."/>
            <person name="Submissions S."/>
        </authorList>
    </citation>
    <scope>NUCLEOTIDE SEQUENCE [LARGE SCALE GENOMIC DNA]</scope>
    <source>
        <strain evidence="3">CGMCC 1.3704</strain>
    </source>
</reference>
<accession>A0A1I3YQK1</accession>
<dbReference type="OrthoDB" id="2955631at2"/>
<sequence>MGAITQEIKKYYSMSKRERWIYKFSNLWMTPLIYSILAFTLFLCTSWADLWMDFGSVVPSFLDPSYDLTRNILATLTAGLLSLTSFTFYGVLTALTTFSGQFSPRILKNFMITRKTQHTLGIFIGSFLFVLLSLLFLNKEASYFFIPTSATFLAVTSLGAFVVFINHIITWLQITNMTLDMKTESINIMDDSLIKELNPYRVENESAVKEDLPESEGYQVRIQSSGYLQKVNFIGLLEEAQKDGIVLRLEYKVGNFVYYSTPLFTYWKNNSSSGNVDIEKYKSMFHFGKGQTEIQDIEFSLNKFVEIAIRALGNHDPKTASGTIYQLGDLLINISQNSHFTPYLADKQNNLRVILKSLKFEDYLYVSFASIRHYSRKNIVITMDILNVLHAIAQGVCERDYDPVWEFVVYTVKGFEQEYLHDLDRKQFYHILWEIASITDNKAGYYNLVEKTLSQISDKDELEEAKTVAYPKGETK</sequence>
<gene>
    <name evidence="2" type="ORF">SAMN04487936_111108</name>
</gene>
<protein>
    <submittedName>
        <fullName evidence="2">Uncharacterized membrane protein</fullName>
    </submittedName>
</protein>
<keyword evidence="1" id="KW-0472">Membrane</keyword>
<dbReference type="Pfam" id="PF10011">
    <property type="entry name" value="DUF2254"/>
    <property type="match status" value="1"/>
</dbReference>
<feature type="transmembrane region" description="Helical" evidence="1">
    <location>
        <begin position="143"/>
        <end position="172"/>
    </location>
</feature>
<dbReference type="EMBL" id="FOSB01000011">
    <property type="protein sequence ID" value="SFK33639.1"/>
    <property type="molecule type" value="Genomic_DNA"/>
</dbReference>